<name>A0A8J6YX16_9RHOB</name>
<dbReference type="Proteomes" id="UP000609121">
    <property type="component" value="Unassembled WGS sequence"/>
</dbReference>
<organism evidence="1 2">
    <name type="scientific">Mangrovicoccus algicola</name>
    <dbReference type="NCBI Taxonomy" id="2771008"/>
    <lineage>
        <taxon>Bacteria</taxon>
        <taxon>Pseudomonadati</taxon>
        <taxon>Pseudomonadota</taxon>
        <taxon>Alphaproteobacteria</taxon>
        <taxon>Rhodobacterales</taxon>
        <taxon>Paracoccaceae</taxon>
        <taxon>Mangrovicoccus</taxon>
    </lineage>
</organism>
<comment type="caution">
    <text evidence="1">The sequence shown here is derived from an EMBL/GenBank/DDBJ whole genome shotgun (WGS) entry which is preliminary data.</text>
</comment>
<sequence>MDGANLHELEALGFIESAATPVEDRVVARIRGGDRLDPRLCYVSARPNPRLGLATVKFSGVFAGEPENRWTIETADHWIINPLIDALRGELGSQAQGPAAREAFMSELLAEARQADR</sequence>
<reference evidence="1" key="1">
    <citation type="submission" date="2020-09" db="EMBL/GenBank/DDBJ databases">
        <title>A novel bacterium of genus Mangrovicoccus, isolated from South China Sea.</title>
        <authorList>
            <person name="Huang H."/>
            <person name="Mo K."/>
            <person name="Hu Y."/>
        </authorList>
    </citation>
    <scope>NUCLEOTIDE SEQUENCE</scope>
    <source>
        <strain evidence="1">HB182678</strain>
    </source>
</reference>
<dbReference type="EMBL" id="JACVXA010000008">
    <property type="protein sequence ID" value="MBE3637371.1"/>
    <property type="molecule type" value="Genomic_DNA"/>
</dbReference>
<dbReference type="RefSeq" id="WP_193179893.1">
    <property type="nucleotide sequence ID" value="NZ_JACVXA010000008.1"/>
</dbReference>
<accession>A0A8J6YX16</accession>
<evidence type="ECO:0000313" key="2">
    <source>
        <dbReference type="Proteomes" id="UP000609121"/>
    </source>
</evidence>
<dbReference type="AlphaFoldDB" id="A0A8J6YX16"/>
<evidence type="ECO:0000313" key="1">
    <source>
        <dbReference type="EMBL" id="MBE3637371.1"/>
    </source>
</evidence>
<keyword evidence="2" id="KW-1185">Reference proteome</keyword>
<proteinExistence type="predicted"/>
<protein>
    <submittedName>
        <fullName evidence="1">Uncharacterized protein</fullName>
    </submittedName>
</protein>
<gene>
    <name evidence="1" type="ORF">ICN82_04035</name>
</gene>